<dbReference type="InterPro" id="IPR011712">
    <property type="entry name" value="Sig_transdc_His_kin_sub3_dim/P"/>
</dbReference>
<dbReference type="Proteomes" id="UP000318416">
    <property type="component" value="Unassembled WGS sequence"/>
</dbReference>
<comment type="catalytic activity">
    <reaction evidence="1">
        <text>ATP + protein L-histidine = ADP + protein N-phospho-L-histidine.</text>
        <dbReference type="EC" id="2.7.13.3"/>
    </reaction>
</comment>
<dbReference type="Pfam" id="PF02518">
    <property type="entry name" value="HATPase_c"/>
    <property type="match status" value="1"/>
</dbReference>
<dbReference type="EC" id="2.7.13.3" evidence="2"/>
<dbReference type="OrthoDB" id="5242012at2"/>
<dbReference type="PANTHER" id="PTHR24421:SF10">
    <property type="entry name" value="NITRATE_NITRITE SENSOR PROTEIN NARQ"/>
    <property type="match status" value="1"/>
</dbReference>
<keyword evidence="9" id="KW-0472">Membrane</keyword>
<dbReference type="EMBL" id="VIVR01000001">
    <property type="protein sequence ID" value="TWE18182.1"/>
    <property type="molecule type" value="Genomic_DNA"/>
</dbReference>
<evidence type="ECO:0000256" key="5">
    <source>
        <dbReference type="ARBA" id="ARBA00022741"/>
    </source>
</evidence>
<dbReference type="GO" id="GO:0000155">
    <property type="term" value="F:phosphorelay sensor kinase activity"/>
    <property type="evidence" value="ECO:0007669"/>
    <property type="project" value="InterPro"/>
</dbReference>
<dbReference type="InterPro" id="IPR050482">
    <property type="entry name" value="Sensor_HK_TwoCompSys"/>
</dbReference>
<sequence length="432" mass="46766">MRETLPMTVRRVLREPFTSRAWRELLYSMLSLPLAVLGLAAVLLTIVLGLLSAGFLIMPLLALLVGLDRAFGQLHRSLARTLLRLEIDTPPRPVRSPGLFGFMGYYLADPAAWRTVGYLALRAPLGVVEFAFGFAWWVYGLLFLLYPLLWQLEPSREVDSRGVEHVYGLQLNGFYFDTWPRAMAVSVAGVLLLLAAPWVSRAPLALDRLLLPRLLGPSRTSLRLAQLAETREHAINEAAATLRRIERDLHDGPQARLVALGMRLGRAESRLSKGDAGKAQELLRESRQETKEIIQELRELVRGIHPPALDSGLAPALTTLAARSAVPAGVRVELAHRPPASVETILYFAAAELLANAGKHSGASQVAVTVIGFGDGLRLVVSDDGRGGARLDGAGSGLRGLAERVRTVDGVVAVDSPPGGPTTVTVDLPGRL</sequence>
<evidence type="ECO:0000256" key="1">
    <source>
        <dbReference type="ARBA" id="ARBA00000085"/>
    </source>
</evidence>
<keyword evidence="7" id="KW-0067">ATP-binding</keyword>
<keyword evidence="4" id="KW-0808">Transferase</keyword>
<evidence type="ECO:0000313" key="11">
    <source>
        <dbReference type="EMBL" id="TWE18182.1"/>
    </source>
</evidence>
<dbReference type="InterPro" id="IPR003594">
    <property type="entry name" value="HATPase_dom"/>
</dbReference>
<keyword evidence="9" id="KW-0812">Transmembrane</keyword>
<evidence type="ECO:0000256" key="6">
    <source>
        <dbReference type="ARBA" id="ARBA00022777"/>
    </source>
</evidence>
<keyword evidence="5" id="KW-0547">Nucleotide-binding</keyword>
<dbReference type="SUPFAM" id="SSF55874">
    <property type="entry name" value="ATPase domain of HSP90 chaperone/DNA topoisomerase II/histidine kinase"/>
    <property type="match status" value="1"/>
</dbReference>
<dbReference type="GO" id="GO:0016020">
    <property type="term" value="C:membrane"/>
    <property type="evidence" value="ECO:0007669"/>
    <property type="project" value="InterPro"/>
</dbReference>
<evidence type="ECO:0000256" key="7">
    <source>
        <dbReference type="ARBA" id="ARBA00022840"/>
    </source>
</evidence>
<dbReference type="PANTHER" id="PTHR24421">
    <property type="entry name" value="NITRATE/NITRITE SENSOR PROTEIN NARX-RELATED"/>
    <property type="match status" value="1"/>
</dbReference>
<dbReference type="InterPro" id="IPR025828">
    <property type="entry name" value="Put_sensor_dom"/>
</dbReference>
<dbReference type="GO" id="GO:0005524">
    <property type="term" value="F:ATP binding"/>
    <property type="evidence" value="ECO:0007669"/>
    <property type="project" value="UniProtKB-KW"/>
</dbReference>
<feature type="transmembrane region" description="Helical" evidence="9">
    <location>
        <begin position="46"/>
        <end position="67"/>
    </location>
</feature>
<dbReference type="Gene3D" id="1.20.5.1930">
    <property type="match status" value="1"/>
</dbReference>
<dbReference type="AlphaFoldDB" id="A0A561ERE0"/>
<keyword evidence="6 11" id="KW-0418">Kinase</keyword>
<evidence type="ECO:0000256" key="9">
    <source>
        <dbReference type="SAM" id="Phobius"/>
    </source>
</evidence>
<evidence type="ECO:0000256" key="3">
    <source>
        <dbReference type="ARBA" id="ARBA00022553"/>
    </source>
</evidence>
<dbReference type="GO" id="GO:0046983">
    <property type="term" value="F:protein dimerization activity"/>
    <property type="evidence" value="ECO:0007669"/>
    <property type="project" value="InterPro"/>
</dbReference>
<dbReference type="Pfam" id="PF13796">
    <property type="entry name" value="Sensor"/>
    <property type="match status" value="1"/>
</dbReference>
<keyword evidence="12" id="KW-1185">Reference proteome</keyword>
<dbReference type="InterPro" id="IPR036890">
    <property type="entry name" value="HATPase_C_sf"/>
</dbReference>
<keyword evidence="3" id="KW-0597">Phosphoprotein</keyword>
<evidence type="ECO:0000256" key="4">
    <source>
        <dbReference type="ARBA" id="ARBA00022679"/>
    </source>
</evidence>
<name>A0A561ERE0_9ACTN</name>
<keyword evidence="9" id="KW-1133">Transmembrane helix</keyword>
<protein>
    <recommendedName>
        <fullName evidence="2">histidine kinase</fullName>
        <ecNumber evidence="2">2.7.13.3</ecNumber>
    </recommendedName>
</protein>
<evidence type="ECO:0000256" key="2">
    <source>
        <dbReference type="ARBA" id="ARBA00012438"/>
    </source>
</evidence>
<evidence type="ECO:0000313" key="12">
    <source>
        <dbReference type="Proteomes" id="UP000318416"/>
    </source>
</evidence>
<dbReference type="SMART" id="SM00387">
    <property type="entry name" value="HATPase_c"/>
    <property type="match status" value="1"/>
</dbReference>
<feature type="transmembrane region" description="Helical" evidence="9">
    <location>
        <begin position="127"/>
        <end position="149"/>
    </location>
</feature>
<dbReference type="Pfam" id="PF07730">
    <property type="entry name" value="HisKA_3"/>
    <property type="match status" value="1"/>
</dbReference>
<organism evidence="11 12">
    <name type="scientific">Kitasatospora atroaurantiaca</name>
    <dbReference type="NCBI Taxonomy" id="285545"/>
    <lineage>
        <taxon>Bacteria</taxon>
        <taxon>Bacillati</taxon>
        <taxon>Actinomycetota</taxon>
        <taxon>Actinomycetes</taxon>
        <taxon>Kitasatosporales</taxon>
        <taxon>Streptomycetaceae</taxon>
        <taxon>Kitasatospora</taxon>
    </lineage>
</organism>
<dbReference type="Gene3D" id="3.30.565.10">
    <property type="entry name" value="Histidine kinase-like ATPase, C-terminal domain"/>
    <property type="match status" value="1"/>
</dbReference>
<feature type="transmembrane region" description="Helical" evidence="9">
    <location>
        <begin position="179"/>
        <end position="199"/>
    </location>
</feature>
<evidence type="ECO:0000259" key="10">
    <source>
        <dbReference type="SMART" id="SM00387"/>
    </source>
</evidence>
<feature type="transmembrane region" description="Helical" evidence="9">
    <location>
        <begin position="21"/>
        <end position="40"/>
    </location>
</feature>
<comment type="caution">
    <text evidence="11">The sequence shown here is derived from an EMBL/GenBank/DDBJ whole genome shotgun (WGS) entry which is preliminary data.</text>
</comment>
<proteinExistence type="predicted"/>
<keyword evidence="8" id="KW-0902">Two-component regulatory system</keyword>
<feature type="domain" description="Histidine kinase/HSP90-like ATPase" evidence="10">
    <location>
        <begin position="341"/>
        <end position="432"/>
    </location>
</feature>
<gene>
    <name evidence="11" type="ORF">FB465_3232</name>
</gene>
<reference evidence="11 12" key="1">
    <citation type="submission" date="2019-06" db="EMBL/GenBank/DDBJ databases">
        <title>Sequencing the genomes of 1000 actinobacteria strains.</title>
        <authorList>
            <person name="Klenk H.-P."/>
        </authorList>
    </citation>
    <scope>NUCLEOTIDE SEQUENCE [LARGE SCALE GENOMIC DNA]</scope>
    <source>
        <strain evidence="11 12">DSM 41649</strain>
    </source>
</reference>
<accession>A0A561ERE0</accession>
<evidence type="ECO:0000256" key="8">
    <source>
        <dbReference type="ARBA" id="ARBA00023012"/>
    </source>
</evidence>
<dbReference type="CDD" id="cd16917">
    <property type="entry name" value="HATPase_UhpB-NarQ-NarX-like"/>
    <property type="match status" value="1"/>
</dbReference>